<name>A0A1S8CVE3_9GAMM</name>
<keyword evidence="1" id="KW-0472">Membrane</keyword>
<keyword evidence="2" id="KW-0732">Signal</keyword>
<keyword evidence="4" id="KW-1185">Reference proteome</keyword>
<proteinExistence type="predicted"/>
<reference evidence="3 4" key="1">
    <citation type="submission" date="2016-10" db="EMBL/GenBank/DDBJ databases">
        <title>Draft Genome sequence of Alkanindiges sp. strain H1.</title>
        <authorList>
            <person name="Subhash Y."/>
            <person name="Lee S."/>
        </authorList>
    </citation>
    <scope>NUCLEOTIDE SEQUENCE [LARGE SCALE GENOMIC DNA]</scope>
    <source>
        <strain evidence="3 4">H1</strain>
    </source>
</reference>
<dbReference type="OrthoDB" id="6704968at2"/>
<evidence type="ECO:0000256" key="1">
    <source>
        <dbReference type="SAM" id="Phobius"/>
    </source>
</evidence>
<accession>A0A1S8CVE3</accession>
<dbReference type="Proteomes" id="UP000192132">
    <property type="component" value="Unassembled WGS sequence"/>
</dbReference>
<feature type="transmembrane region" description="Helical" evidence="1">
    <location>
        <begin position="79"/>
        <end position="102"/>
    </location>
</feature>
<protein>
    <submittedName>
        <fullName evidence="3">Uncharacterized protein</fullName>
    </submittedName>
</protein>
<evidence type="ECO:0000256" key="2">
    <source>
        <dbReference type="SAM" id="SignalP"/>
    </source>
</evidence>
<keyword evidence="1" id="KW-0812">Transmembrane</keyword>
<feature type="signal peptide" evidence="2">
    <location>
        <begin position="1"/>
        <end position="25"/>
    </location>
</feature>
<feature type="chain" id="PRO_5013249965" evidence="2">
    <location>
        <begin position="26"/>
        <end position="107"/>
    </location>
</feature>
<organism evidence="3 4">
    <name type="scientific">Alkanindiges hydrocarboniclasticus</name>
    <dbReference type="NCBI Taxonomy" id="1907941"/>
    <lineage>
        <taxon>Bacteria</taxon>
        <taxon>Pseudomonadati</taxon>
        <taxon>Pseudomonadota</taxon>
        <taxon>Gammaproteobacteria</taxon>
        <taxon>Moraxellales</taxon>
        <taxon>Moraxellaceae</taxon>
        <taxon>Alkanindiges</taxon>
    </lineage>
</organism>
<comment type="caution">
    <text evidence="3">The sequence shown here is derived from an EMBL/GenBank/DDBJ whole genome shotgun (WGS) entry which is preliminary data.</text>
</comment>
<keyword evidence="1" id="KW-1133">Transmembrane helix</keyword>
<evidence type="ECO:0000313" key="3">
    <source>
        <dbReference type="EMBL" id="ONG41288.1"/>
    </source>
</evidence>
<dbReference type="EMBL" id="MLCN01000013">
    <property type="protein sequence ID" value="ONG41288.1"/>
    <property type="molecule type" value="Genomic_DNA"/>
</dbReference>
<dbReference type="STRING" id="1907941.BKE30_05800"/>
<gene>
    <name evidence="3" type="ORF">BKE30_05800</name>
</gene>
<evidence type="ECO:0000313" key="4">
    <source>
        <dbReference type="Proteomes" id="UP000192132"/>
    </source>
</evidence>
<dbReference type="RefSeq" id="WP_076877665.1">
    <property type="nucleotide sequence ID" value="NZ_MLCN01000013.1"/>
</dbReference>
<sequence>MKKFKFIKWMLIALLLTYLSLLVPAQTQVSRPEIMGCEQGCPVVAAGFPMPFLVDGVISPVGTLSINPFDILFIHLDEFVFINFAISYVFWLALTLIVLKLYRIQHP</sequence>
<dbReference type="AlphaFoldDB" id="A0A1S8CVE3"/>